<feature type="compositionally biased region" description="Low complexity" evidence="1">
    <location>
        <begin position="299"/>
        <end position="322"/>
    </location>
</feature>
<dbReference type="AlphaFoldDB" id="A0A0U5FPY7"/>
<feature type="region of interest" description="Disordered" evidence="1">
    <location>
        <begin position="90"/>
        <end position="150"/>
    </location>
</feature>
<dbReference type="Proteomes" id="UP000054771">
    <property type="component" value="Unassembled WGS sequence"/>
</dbReference>
<feature type="compositionally biased region" description="Basic residues" evidence="1">
    <location>
        <begin position="725"/>
        <end position="734"/>
    </location>
</feature>
<feature type="region of interest" description="Disordered" evidence="1">
    <location>
        <begin position="281"/>
        <end position="328"/>
    </location>
</feature>
<accession>A0A0U5FPY7</accession>
<gene>
    <name evidence="2" type="ORF">ASPCAL00842</name>
</gene>
<feature type="compositionally biased region" description="Acidic residues" evidence="1">
    <location>
        <begin position="209"/>
        <end position="223"/>
    </location>
</feature>
<feature type="compositionally biased region" description="Basic and acidic residues" evidence="1">
    <location>
        <begin position="735"/>
        <end position="744"/>
    </location>
</feature>
<name>A0A0U5FPY7_ASPCI</name>
<feature type="compositionally biased region" description="Basic residues" evidence="1">
    <location>
        <begin position="117"/>
        <end position="128"/>
    </location>
</feature>
<evidence type="ECO:0000313" key="3">
    <source>
        <dbReference type="Proteomes" id="UP000054771"/>
    </source>
</evidence>
<evidence type="ECO:0000313" key="2">
    <source>
        <dbReference type="EMBL" id="CEL01254.1"/>
    </source>
</evidence>
<feature type="region of interest" description="Disordered" evidence="1">
    <location>
        <begin position="198"/>
        <end position="223"/>
    </location>
</feature>
<feature type="region of interest" description="Disordered" evidence="1">
    <location>
        <begin position="825"/>
        <end position="865"/>
    </location>
</feature>
<protein>
    <submittedName>
        <fullName evidence="2">Uncharacterized protein</fullName>
    </submittedName>
</protein>
<keyword evidence="3" id="KW-1185">Reference proteome</keyword>
<feature type="region of interest" description="Disordered" evidence="1">
    <location>
        <begin position="713"/>
        <end position="754"/>
    </location>
</feature>
<reference evidence="3" key="1">
    <citation type="journal article" date="2016" name="Genome Announc.">
        <title>Draft genome sequences of fungus Aspergillus calidoustus.</title>
        <authorList>
            <person name="Horn F."/>
            <person name="Linde J."/>
            <person name="Mattern D.J."/>
            <person name="Walther G."/>
            <person name="Guthke R."/>
            <person name="Scherlach K."/>
            <person name="Martin K."/>
            <person name="Brakhage A.A."/>
            <person name="Petzke L."/>
            <person name="Valiante V."/>
        </authorList>
    </citation>
    <scope>NUCLEOTIDE SEQUENCE [LARGE SCALE GENOMIC DNA]</scope>
    <source>
        <strain evidence="3">SF006504</strain>
    </source>
</reference>
<dbReference type="EMBL" id="CDMC01000001">
    <property type="protein sequence ID" value="CEL01254.1"/>
    <property type="molecule type" value="Genomic_DNA"/>
</dbReference>
<dbReference type="OrthoDB" id="5329403at2759"/>
<sequence>MIRRNTFCPSELPSTAQSFDEYFSIDRPHPSQEAFLWTGKRTRSCSLGGTDGKPNFEESVAMASGLDEFVEAHVATQMQIKAQAETFQAGVAQEEKQGHGPDGGLAEVQIDGPAEKKKLKRKKKKATKKEKTEGGENEEQEKNEEWNGVVDEHVQGKGVCSEEYTEVKEVIVAYGDGQGQRKEEDEEKASVEMIEDVGEDRDVGVQAQQEDEPQAELPEEDKDNDSAVCRVHGRLLCQFNAACCVHRPMQDGCGCPPRHSCCCMHHAGDCCTCRRDDPVTPEADDNTSKTLSAGAPDTPDSNPAVADAADPATVSTTASASTPPNPAGVKLMVTPASPSPMKCAEPAIMGGAEDAGIMAAQASLELSKALLEMLDIGHVSDYRLTLRSMTDQFLPIHLTAHRCILARSPLVSTLVHDPYYSHELVALACEHFTMVKPWEQVVHYLYGRPMLTQETLKPATLDGLGYDPFPERGCEPEYPFSVPAAMMDMALGYAVCGAFFYLPTIVDTGFGLALDLISWETVEHLLYFGLCTHKFAVILPTRPWSNPHPHDPRQDVRHAHTAEVPETDTPGQKIHKTPEALTNTVGATATPIPFFPLGVDMGVDPSQLPPYPIYLLEGDWSHRIITAALNFLLDHVKPGFEIYCAAKSDIVPNRVPGYLRAPPGVPKNPAEVAAEIQEDNSPPNTPPAGATLSFAIANNPRLAEVKFGFFSNSEGESNGDEQPKPKSKSQKKKGKEKEKKKLQEEQEAGTAETKNSTAVPGLEITMTSAVLLSVGYHHLQLTFRMLSERNVLTPSIAQSIILEREARRHAALKRYTEMVIANRSSVSANASPHADAATGTDVGADASVGSKKKGNKAKKDKEKENVDVEKENVDVNISVAHMPDEVRELCYREFFGTKPKAGPGAAGQNELEVEIVLQREWVGIEH</sequence>
<proteinExistence type="predicted"/>
<evidence type="ECO:0000256" key="1">
    <source>
        <dbReference type="SAM" id="MobiDB-lite"/>
    </source>
</evidence>
<feature type="compositionally biased region" description="Low complexity" evidence="1">
    <location>
        <begin position="834"/>
        <end position="846"/>
    </location>
</feature>
<organism evidence="2 3">
    <name type="scientific">Aspergillus calidoustus</name>
    <dbReference type="NCBI Taxonomy" id="454130"/>
    <lineage>
        <taxon>Eukaryota</taxon>
        <taxon>Fungi</taxon>
        <taxon>Dikarya</taxon>
        <taxon>Ascomycota</taxon>
        <taxon>Pezizomycotina</taxon>
        <taxon>Eurotiomycetes</taxon>
        <taxon>Eurotiomycetidae</taxon>
        <taxon>Eurotiales</taxon>
        <taxon>Aspergillaceae</taxon>
        <taxon>Aspergillus</taxon>
        <taxon>Aspergillus subgen. Nidulantes</taxon>
    </lineage>
</organism>